<keyword evidence="4 14" id="KW-1003">Cell membrane</keyword>
<keyword evidence="3 14" id="KW-0813">Transport</keyword>
<evidence type="ECO:0000313" key="16">
    <source>
        <dbReference type="Proteomes" id="UP000243201"/>
    </source>
</evidence>
<keyword evidence="7 14" id="KW-1133">Transmembrane helix</keyword>
<evidence type="ECO:0000256" key="1">
    <source>
        <dbReference type="ARBA" id="ARBA00004651"/>
    </source>
</evidence>
<name>A0ABX4UT33_9ACTO</name>
<proteinExistence type="inferred from homology"/>
<comment type="similarity">
    <text evidence="2 13">Belongs to the sodium:solute symporter (SSF) (TC 2.A.21) family.</text>
</comment>
<dbReference type="NCBIfam" id="TIGR02121">
    <property type="entry name" value="Na_Pro_sym"/>
    <property type="match status" value="1"/>
</dbReference>
<gene>
    <name evidence="15" type="primary">putP</name>
    <name evidence="15" type="ORF">CJ240_00590</name>
</gene>
<feature type="transmembrane region" description="Helical" evidence="14">
    <location>
        <begin position="65"/>
        <end position="82"/>
    </location>
</feature>
<keyword evidence="9 14" id="KW-0406">Ion transport</keyword>
<feature type="transmembrane region" description="Helical" evidence="14">
    <location>
        <begin position="88"/>
        <end position="110"/>
    </location>
</feature>
<dbReference type="PANTHER" id="PTHR48086:SF3">
    <property type="entry name" value="SODIUM_PROLINE SYMPORTER"/>
    <property type="match status" value="1"/>
</dbReference>
<comment type="caution">
    <text evidence="15">The sequence shown here is derived from an EMBL/GenBank/DDBJ whole genome shotgun (WGS) entry which is preliminary data.</text>
</comment>
<evidence type="ECO:0000256" key="4">
    <source>
        <dbReference type="ARBA" id="ARBA00022475"/>
    </source>
</evidence>
<keyword evidence="14" id="KW-0029">Amino-acid transport</keyword>
<evidence type="ECO:0000256" key="13">
    <source>
        <dbReference type="RuleBase" id="RU362091"/>
    </source>
</evidence>
<evidence type="ECO:0000256" key="12">
    <source>
        <dbReference type="ARBA" id="ARBA00033708"/>
    </source>
</evidence>
<feature type="transmembrane region" description="Helical" evidence="14">
    <location>
        <begin position="348"/>
        <end position="381"/>
    </location>
</feature>
<dbReference type="PROSITE" id="PS50283">
    <property type="entry name" value="NA_SOLUT_SYMP_3"/>
    <property type="match status" value="1"/>
</dbReference>
<evidence type="ECO:0000256" key="11">
    <source>
        <dbReference type="ARBA" id="ARBA00023201"/>
    </source>
</evidence>
<organism evidence="15 16">
    <name type="scientific">Varibaculum cambriense</name>
    <dbReference type="NCBI Taxonomy" id="184870"/>
    <lineage>
        <taxon>Bacteria</taxon>
        <taxon>Bacillati</taxon>
        <taxon>Actinomycetota</taxon>
        <taxon>Actinomycetes</taxon>
        <taxon>Actinomycetales</taxon>
        <taxon>Actinomycetaceae</taxon>
        <taxon>Varibaculum</taxon>
    </lineage>
</organism>
<evidence type="ECO:0000256" key="3">
    <source>
        <dbReference type="ARBA" id="ARBA00022448"/>
    </source>
</evidence>
<feature type="transmembrane region" description="Helical" evidence="14">
    <location>
        <begin position="295"/>
        <end position="318"/>
    </location>
</feature>
<keyword evidence="16" id="KW-1185">Reference proteome</keyword>
<dbReference type="CDD" id="cd11475">
    <property type="entry name" value="SLC5sbd_PutP"/>
    <property type="match status" value="1"/>
</dbReference>
<feature type="transmembrane region" description="Helical" evidence="14">
    <location>
        <begin position="182"/>
        <end position="203"/>
    </location>
</feature>
<evidence type="ECO:0000256" key="7">
    <source>
        <dbReference type="ARBA" id="ARBA00022989"/>
    </source>
</evidence>
<keyword evidence="6 14" id="KW-0769">Symport</keyword>
<evidence type="ECO:0000256" key="2">
    <source>
        <dbReference type="ARBA" id="ARBA00006434"/>
    </source>
</evidence>
<evidence type="ECO:0000256" key="5">
    <source>
        <dbReference type="ARBA" id="ARBA00022692"/>
    </source>
</evidence>
<keyword evidence="11 14" id="KW-0739">Sodium transport</keyword>
<evidence type="ECO:0000256" key="10">
    <source>
        <dbReference type="ARBA" id="ARBA00023136"/>
    </source>
</evidence>
<feature type="transmembrane region" description="Helical" evidence="14">
    <location>
        <begin position="401"/>
        <end position="419"/>
    </location>
</feature>
<evidence type="ECO:0000256" key="14">
    <source>
        <dbReference type="RuleBase" id="RU366012"/>
    </source>
</evidence>
<dbReference type="InterPro" id="IPR011851">
    <property type="entry name" value="Na/Pro_symporter"/>
</dbReference>
<dbReference type="Pfam" id="PF00474">
    <property type="entry name" value="SSF"/>
    <property type="match status" value="1"/>
</dbReference>
<protein>
    <recommendedName>
        <fullName evidence="14">Sodium/proline symporter</fullName>
    </recommendedName>
    <alternativeName>
        <fullName evidence="14">Proline permease</fullName>
    </alternativeName>
</protein>
<feature type="transmembrane region" description="Helical" evidence="14">
    <location>
        <begin position="480"/>
        <end position="501"/>
    </location>
</feature>
<evidence type="ECO:0000256" key="9">
    <source>
        <dbReference type="ARBA" id="ARBA00023065"/>
    </source>
</evidence>
<comment type="function">
    <text evidence="14">Catalyzes the sodium-dependent uptake of extracellular L-proline.</text>
</comment>
<keyword evidence="8 14" id="KW-0915">Sodium</keyword>
<evidence type="ECO:0000256" key="8">
    <source>
        <dbReference type="ARBA" id="ARBA00023053"/>
    </source>
</evidence>
<feature type="transmembrane region" description="Helical" evidence="14">
    <location>
        <begin position="456"/>
        <end position="474"/>
    </location>
</feature>
<feature type="transmembrane region" description="Helical" evidence="14">
    <location>
        <begin position="143"/>
        <end position="162"/>
    </location>
</feature>
<dbReference type="PANTHER" id="PTHR48086">
    <property type="entry name" value="SODIUM/PROLINE SYMPORTER-RELATED"/>
    <property type="match status" value="1"/>
</dbReference>
<dbReference type="InterPro" id="IPR001734">
    <property type="entry name" value="Na/solute_symporter"/>
</dbReference>
<comment type="catalytic activity">
    <reaction evidence="12">
        <text>L-proline(in) + Na(+)(in) = L-proline(out) + Na(+)(out)</text>
        <dbReference type="Rhea" id="RHEA:28967"/>
        <dbReference type="ChEBI" id="CHEBI:29101"/>
        <dbReference type="ChEBI" id="CHEBI:60039"/>
    </reaction>
</comment>
<dbReference type="NCBIfam" id="TIGR00813">
    <property type="entry name" value="sss"/>
    <property type="match status" value="1"/>
</dbReference>
<feature type="transmembrane region" description="Helical" evidence="14">
    <location>
        <begin position="425"/>
        <end position="449"/>
    </location>
</feature>
<evidence type="ECO:0000256" key="6">
    <source>
        <dbReference type="ARBA" id="ARBA00022847"/>
    </source>
</evidence>
<sequence>MITTFSTLLMPTVGAADFISSGSTSGIAIAMVIYFVAMVLIGIYGYTRTQTMDDFMVGGRSLPPLVAALSAGAADMSGWLMMGLPGALYLTGLVESWIAIGLLIGSWCAWKWVAPRLRSYSQIAGDSITVPSFMSARLKDDKYILQLVAGIIILFFFTIYVASGMVSGGVFFESIFHVNYHVGMVLVAGVVILYTLVGGFLAVSWTDMVQGIMMLIALLLVPIFGVVALGGFGVMTNTLNGLEGHMFSIVGDGAAGKLSMLNGLAWGLGYVGMPHVIVRYMALRSPKEATAARRLGIGWMFLCVLGATLTALIGRALAENGLAGIKEALAMVKQNPQESIYLVMGQQLFPAVLAGFMLAAILAAIMSTVSSQLLVTSSAVVEDIYRGIKKRRLLGAKGINAGRMVVLAISVIAAFFAWFRTDSILGLVAFAWAGFGAAFGPVIVLSLYWRKYTWQGAAAGMAVGAITVGIWGNLPDTLPMIFQVYEILPGFLLNLLVSWLVSRATYQPNAEIEEEFDLSVKLAHASQDEINSALKGRAVTPVTTVPFAEVDGEESLTTYKPSK</sequence>
<keyword evidence="10 14" id="KW-0472">Membrane</keyword>
<feature type="transmembrane region" description="Helical" evidence="14">
    <location>
        <begin position="264"/>
        <end position="283"/>
    </location>
</feature>
<dbReference type="Proteomes" id="UP000243201">
    <property type="component" value="Unassembled WGS sequence"/>
</dbReference>
<comment type="subcellular location">
    <subcellularLocation>
        <location evidence="1 14">Cell membrane</location>
        <topology evidence="1 14">Multi-pass membrane protein</topology>
    </subcellularLocation>
</comment>
<dbReference type="Gene3D" id="1.20.1730.10">
    <property type="entry name" value="Sodium/glucose cotransporter"/>
    <property type="match status" value="1"/>
</dbReference>
<feature type="transmembrane region" description="Helical" evidence="14">
    <location>
        <begin position="215"/>
        <end position="235"/>
    </location>
</feature>
<feature type="transmembrane region" description="Helical" evidence="14">
    <location>
        <begin position="25"/>
        <end position="44"/>
    </location>
</feature>
<reference evidence="15 16" key="1">
    <citation type="submission" date="2017-09" db="EMBL/GenBank/DDBJ databases">
        <title>Bacterial strain isolated from the female urinary microbiota.</title>
        <authorList>
            <person name="Thomas-White K."/>
            <person name="Kumar N."/>
            <person name="Forster S."/>
            <person name="Putonti C."/>
            <person name="Lawley T."/>
            <person name="Wolfe A.J."/>
        </authorList>
    </citation>
    <scope>NUCLEOTIDE SEQUENCE [LARGE SCALE GENOMIC DNA]</scope>
    <source>
        <strain evidence="15 16">UMB0744</strain>
    </source>
</reference>
<accession>A0ABX4UT33</accession>
<dbReference type="InterPro" id="IPR038377">
    <property type="entry name" value="Na/Glc_symporter_sf"/>
</dbReference>
<evidence type="ECO:0000313" key="15">
    <source>
        <dbReference type="EMBL" id="PMB90282.1"/>
    </source>
</evidence>
<keyword evidence="5 14" id="KW-0812">Transmembrane</keyword>
<dbReference type="InterPro" id="IPR050277">
    <property type="entry name" value="Sodium:Solute_Symporter"/>
</dbReference>
<dbReference type="EMBL" id="PNGC01000001">
    <property type="protein sequence ID" value="PMB90282.1"/>
    <property type="molecule type" value="Genomic_DNA"/>
</dbReference>